<dbReference type="SUPFAM" id="SSF52096">
    <property type="entry name" value="ClpP/crotonase"/>
    <property type="match status" value="1"/>
</dbReference>
<evidence type="ECO:0000259" key="7">
    <source>
        <dbReference type="Pfam" id="PF01343"/>
    </source>
</evidence>
<evidence type="ECO:0000256" key="1">
    <source>
        <dbReference type="ARBA" id="ARBA00008683"/>
    </source>
</evidence>
<dbReference type="AlphaFoldDB" id="A0A418M4F5"/>
<sequence length="502" mass="53869">MNRHFRQLSALLRHDWAIDESFAASQLPLINAYLDGTFAGSMLVGDDEQRPIGYALTPKTKISSSGRTRISAGDLIRYQKAAAESGRASASHSAGLVFDDPDIPANSVAIIDVRGAIMKEGFCGSYGTEDYTRELQAVYANDSLLGAVILVDSGGGQLSGTPTFYDTVRNPVKPTVVLVNDGMMASAAYWLACGADYILASQPTDQIGSIGVFCRLRDYSEGLKKNGIKEITVYAPRSKDKNKPYRDALKGDTKLLEQELNESVAHFEAAVRQGRGDKIQATEEDEPFTGKLYSAEDALEMGLIDGFGNLNTAIDKVIELAEAQSNPAGQKNTKASSTTPDSSPALADTDPTEPAPDTAPASAEGAEPTPTNQTQDDMFGNKHKNLTALAGLEASAITDEQLNAANTELDGLNIKGVRVISTTYLQEAEQSVANLATAQAQITTLTEERDRFKEQAEKFGNQPGVVPTKVQKTEEALSDDQVIYISDTDAELAREKAKLKGK</sequence>
<evidence type="ECO:0000313" key="8">
    <source>
        <dbReference type="EMBL" id="RIV20543.1"/>
    </source>
</evidence>
<comment type="similarity">
    <text evidence="1">Belongs to the peptidase S49 family.</text>
</comment>
<proteinExistence type="inferred from homology"/>
<name>A0A418M4F5_9BACT</name>
<dbReference type="CDD" id="cd07023">
    <property type="entry name" value="S49_Sppa_N_C"/>
    <property type="match status" value="1"/>
</dbReference>
<dbReference type="Pfam" id="PF01343">
    <property type="entry name" value="Peptidase_S49"/>
    <property type="match status" value="1"/>
</dbReference>
<gene>
    <name evidence="8" type="ORF">DYU11_21090</name>
</gene>
<dbReference type="EMBL" id="QXED01000006">
    <property type="protein sequence ID" value="RIV20543.1"/>
    <property type="molecule type" value="Genomic_DNA"/>
</dbReference>
<evidence type="ECO:0000256" key="3">
    <source>
        <dbReference type="ARBA" id="ARBA00022801"/>
    </source>
</evidence>
<feature type="compositionally biased region" description="Polar residues" evidence="6">
    <location>
        <begin position="325"/>
        <end position="342"/>
    </location>
</feature>
<accession>A0A418M4F5</accession>
<dbReference type="Gene3D" id="3.90.226.10">
    <property type="entry name" value="2-enoyl-CoA Hydratase, Chain A, domain 1"/>
    <property type="match status" value="1"/>
</dbReference>
<keyword evidence="4" id="KW-0720">Serine protease</keyword>
<dbReference type="GO" id="GO:0006508">
    <property type="term" value="P:proteolysis"/>
    <property type="evidence" value="ECO:0007669"/>
    <property type="project" value="UniProtKB-KW"/>
</dbReference>
<evidence type="ECO:0000256" key="6">
    <source>
        <dbReference type="SAM" id="MobiDB-lite"/>
    </source>
</evidence>
<evidence type="ECO:0000313" key="9">
    <source>
        <dbReference type="Proteomes" id="UP000283523"/>
    </source>
</evidence>
<comment type="caution">
    <text evidence="8">The sequence shown here is derived from an EMBL/GenBank/DDBJ whole genome shotgun (WGS) entry which is preliminary data.</text>
</comment>
<dbReference type="InterPro" id="IPR029045">
    <property type="entry name" value="ClpP/crotonase-like_dom_sf"/>
</dbReference>
<dbReference type="Proteomes" id="UP000283523">
    <property type="component" value="Unassembled WGS sequence"/>
</dbReference>
<feature type="domain" description="Peptidase S49" evidence="7">
    <location>
        <begin position="172"/>
        <end position="322"/>
    </location>
</feature>
<dbReference type="GO" id="GO:0008236">
    <property type="term" value="F:serine-type peptidase activity"/>
    <property type="evidence" value="ECO:0007669"/>
    <property type="project" value="UniProtKB-KW"/>
</dbReference>
<organism evidence="8 9">
    <name type="scientific">Fibrisoma montanum</name>
    <dbReference type="NCBI Taxonomy" id="2305895"/>
    <lineage>
        <taxon>Bacteria</taxon>
        <taxon>Pseudomonadati</taxon>
        <taxon>Bacteroidota</taxon>
        <taxon>Cytophagia</taxon>
        <taxon>Cytophagales</taxon>
        <taxon>Spirosomataceae</taxon>
        <taxon>Fibrisoma</taxon>
    </lineage>
</organism>
<feature type="region of interest" description="Disordered" evidence="6">
    <location>
        <begin position="325"/>
        <end position="379"/>
    </location>
</feature>
<evidence type="ECO:0000256" key="5">
    <source>
        <dbReference type="SAM" id="Coils"/>
    </source>
</evidence>
<dbReference type="InterPro" id="IPR047272">
    <property type="entry name" value="S49_SppA_C"/>
</dbReference>
<protein>
    <recommendedName>
        <fullName evidence="7">Peptidase S49 domain-containing protein</fullName>
    </recommendedName>
</protein>
<dbReference type="RefSeq" id="WP_119669711.1">
    <property type="nucleotide sequence ID" value="NZ_QXED01000006.1"/>
</dbReference>
<evidence type="ECO:0000256" key="4">
    <source>
        <dbReference type="ARBA" id="ARBA00022825"/>
    </source>
</evidence>
<keyword evidence="2" id="KW-0645">Protease</keyword>
<dbReference type="PANTHER" id="PTHR42987:SF4">
    <property type="entry name" value="PROTEASE SOHB-RELATED"/>
    <property type="match status" value="1"/>
</dbReference>
<dbReference type="OrthoDB" id="869112at2"/>
<evidence type="ECO:0000256" key="2">
    <source>
        <dbReference type="ARBA" id="ARBA00022670"/>
    </source>
</evidence>
<dbReference type="PANTHER" id="PTHR42987">
    <property type="entry name" value="PEPTIDASE S49"/>
    <property type="match status" value="1"/>
</dbReference>
<keyword evidence="5" id="KW-0175">Coiled coil</keyword>
<reference evidence="8 9" key="1">
    <citation type="submission" date="2018-08" db="EMBL/GenBank/DDBJ databases">
        <title>Fibrisoma montanum sp. nov., isolated from Danxia mountain soil.</title>
        <authorList>
            <person name="Huang Y."/>
        </authorList>
    </citation>
    <scope>NUCLEOTIDE SEQUENCE [LARGE SCALE GENOMIC DNA]</scope>
    <source>
        <strain evidence="8 9">HYT19</strain>
    </source>
</reference>
<dbReference type="InterPro" id="IPR002142">
    <property type="entry name" value="Peptidase_S49"/>
</dbReference>
<keyword evidence="3" id="KW-0378">Hydrolase</keyword>
<feature type="coiled-coil region" evidence="5">
    <location>
        <begin position="428"/>
        <end position="462"/>
    </location>
</feature>
<keyword evidence="9" id="KW-1185">Reference proteome</keyword>